<evidence type="ECO:0000256" key="2">
    <source>
        <dbReference type="ARBA" id="ARBA00022475"/>
    </source>
</evidence>
<dbReference type="EMBL" id="FOFY01000002">
    <property type="protein sequence ID" value="SEQ32574.1"/>
    <property type="molecule type" value="Genomic_DNA"/>
</dbReference>
<evidence type="ECO:0000256" key="5">
    <source>
        <dbReference type="ARBA" id="ARBA00023136"/>
    </source>
</evidence>
<protein>
    <submittedName>
        <fullName evidence="10">TIGR01666 family membrane protein</fullName>
    </submittedName>
</protein>
<organism evidence="10 11">
    <name type="scientific">Myroides profundi</name>
    <dbReference type="NCBI Taxonomy" id="480520"/>
    <lineage>
        <taxon>Bacteria</taxon>
        <taxon>Pseudomonadati</taxon>
        <taxon>Bacteroidota</taxon>
        <taxon>Flavobacteriia</taxon>
        <taxon>Flavobacteriales</taxon>
        <taxon>Flavobacteriaceae</taxon>
        <taxon>Myroides</taxon>
    </lineage>
</organism>
<dbReference type="InterPro" id="IPR032692">
    <property type="entry name" value="YccS_N"/>
</dbReference>
<evidence type="ECO:0000256" key="1">
    <source>
        <dbReference type="ARBA" id="ARBA00004651"/>
    </source>
</evidence>
<dbReference type="Pfam" id="PF13515">
    <property type="entry name" value="FUSC_2"/>
    <property type="match status" value="1"/>
</dbReference>
<dbReference type="Pfam" id="PF12805">
    <property type="entry name" value="FUSC-like"/>
    <property type="match status" value="1"/>
</dbReference>
<comment type="subcellular location">
    <subcellularLocation>
        <location evidence="1">Cell membrane</location>
        <topology evidence="1">Multi-pass membrane protein</topology>
    </subcellularLocation>
</comment>
<reference evidence="10 11" key="1">
    <citation type="submission" date="2016-10" db="EMBL/GenBank/DDBJ databases">
        <authorList>
            <person name="Varghese N."/>
            <person name="Submissions S."/>
        </authorList>
    </citation>
    <scope>NUCLEOTIDE SEQUENCE [LARGE SCALE GENOMIC DNA]</scope>
    <source>
        <strain evidence="11">DSM 19823 / KCTC 23066 / CCTCC M 208030 / D25</strain>
    </source>
</reference>
<feature type="transmembrane region" description="Helical" evidence="7">
    <location>
        <begin position="63"/>
        <end position="82"/>
    </location>
</feature>
<dbReference type="RefSeq" id="WP_041891823.1">
    <property type="nucleotide sequence ID" value="NZ_CP010817.1"/>
</dbReference>
<keyword evidence="2" id="KW-1003">Cell membrane</keyword>
<dbReference type="PANTHER" id="PTHR30509">
    <property type="entry name" value="P-HYDROXYBENZOIC ACID EFFLUX PUMP SUBUNIT-RELATED"/>
    <property type="match status" value="1"/>
</dbReference>
<evidence type="ECO:0000256" key="7">
    <source>
        <dbReference type="SAM" id="Phobius"/>
    </source>
</evidence>
<evidence type="ECO:0000313" key="11">
    <source>
        <dbReference type="Proteomes" id="UP000183496"/>
    </source>
</evidence>
<sequence>MLGKARKFTDNTHLADSLKITISAVVPFLLLMPYEAFDWAFAAAIGAMLTAPVDIPSNKKDKIIGLLVGAFTVPAVTFTLSITDGNWYFYPIFVFIFFSLSMISVYGHRANMLSFTGLLAASLGLAHSYEGHALFMHCLMLLLGGLLYLLVSVTFNLLRPKRYAVLQTSECMELTADYLKHRGQLWDKNANVEKITEEQLNIQVSLNEVHENLREYLVRNKANTGNSSNNRRLLVAFSTLVEILEVAVSTSFEHSKLHDLFSKRPDIIERYQKLAYHFAETIDDIAYSINLGSKYKSKYDLSKELAEIQAMLNDFVKNGESTNMVEAVVMFSNVIHYAENQVNKIHDLEKSLTEKAFSADVEERFKDLEKFLTPVHYRLETLKENLNFTSTIFRHALRLTLTILAGLIVSKISGVLNGYWILLTIVVIMRPGFGLTKQRSFERVIGTVIGGLVAIGLLYIIPSATVISYITVLTMIIGYWFSHTDYKVGVTFITMYVVLIYGLLTPDFMDVMIYRIIDTIIGALLAFGANYLLWPSWEFLNLNTHLKKSIEANKEYVKEITLYYNEKGEVTLPYKLARKYAFIEIGNLMASFQRMIQEPKSKQKYRTELYELAVLNHTFLSTAASIGIYVQSHTTTKASEAFNVVMDYTIGNLKQTIALLEDHNNNEITIIERSENFNLSMSYLKGIREYELKKTYSDDKQIQSLMEESVLVIEQLMWLSSLSEKIFKITASIAALKKQEELEDSSMLSSLRKKIIP</sequence>
<gene>
    <name evidence="10" type="ORF">SAMN04488089_102339</name>
</gene>
<feature type="transmembrane region" description="Helical" evidence="7">
    <location>
        <begin position="448"/>
        <end position="480"/>
    </location>
</feature>
<keyword evidence="3 7" id="KW-0812">Transmembrane</keyword>
<accession>A0AAJ4W2D1</accession>
<dbReference type="AlphaFoldDB" id="A0AAJ4W2D1"/>
<evidence type="ECO:0000259" key="9">
    <source>
        <dbReference type="Pfam" id="PF13515"/>
    </source>
</evidence>
<dbReference type="KEGG" id="mpw:MPR_1843"/>
<evidence type="ECO:0000256" key="6">
    <source>
        <dbReference type="ARBA" id="ARBA00043993"/>
    </source>
</evidence>
<feature type="domain" description="Integral membrane bound transporter" evidence="9">
    <location>
        <begin position="408"/>
        <end position="527"/>
    </location>
</feature>
<proteinExistence type="inferred from homology"/>
<evidence type="ECO:0000256" key="3">
    <source>
        <dbReference type="ARBA" id="ARBA00022692"/>
    </source>
</evidence>
<dbReference type="InterPro" id="IPR049453">
    <property type="entry name" value="Memb_transporter_dom"/>
</dbReference>
<feature type="transmembrane region" description="Helical" evidence="7">
    <location>
        <begin position="134"/>
        <end position="158"/>
    </location>
</feature>
<dbReference type="PANTHER" id="PTHR30509:SF9">
    <property type="entry name" value="MULTIDRUG RESISTANCE PROTEIN MDTO"/>
    <property type="match status" value="1"/>
</dbReference>
<evidence type="ECO:0000313" key="10">
    <source>
        <dbReference type="EMBL" id="SEQ32574.1"/>
    </source>
</evidence>
<feature type="transmembrane region" description="Helical" evidence="7">
    <location>
        <begin position="20"/>
        <end position="51"/>
    </location>
</feature>
<comment type="similarity">
    <text evidence="6">Belongs to the YccS/YhfK family.</text>
</comment>
<name>A0AAJ4W2D1_MYRPR</name>
<dbReference type="GO" id="GO:0005886">
    <property type="term" value="C:plasma membrane"/>
    <property type="evidence" value="ECO:0007669"/>
    <property type="project" value="UniProtKB-SubCell"/>
</dbReference>
<feature type="transmembrane region" description="Helical" evidence="7">
    <location>
        <begin position="516"/>
        <end position="534"/>
    </location>
</feature>
<keyword evidence="4 7" id="KW-1133">Transmembrane helix</keyword>
<keyword evidence="11" id="KW-1185">Reference proteome</keyword>
<feature type="domain" description="Integral membrane protein YccS N-terminal" evidence="8">
    <location>
        <begin position="68"/>
        <end position="328"/>
    </location>
</feature>
<feature type="transmembrane region" description="Helical" evidence="7">
    <location>
        <begin position="88"/>
        <end position="105"/>
    </location>
</feature>
<comment type="caution">
    <text evidence="10">The sequence shown here is derived from an EMBL/GenBank/DDBJ whole genome shotgun (WGS) entry which is preliminary data.</text>
</comment>
<keyword evidence="5 7" id="KW-0472">Membrane</keyword>
<evidence type="ECO:0000256" key="4">
    <source>
        <dbReference type="ARBA" id="ARBA00022989"/>
    </source>
</evidence>
<evidence type="ECO:0000259" key="8">
    <source>
        <dbReference type="Pfam" id="PF12805"/>
    </source>
</evidence>
<dbReference type="Proteomes" id="UP000183496">
    <property type="component" value="Unassembled WGS sequence"/>
</dbReference>
<feature type="transmembrane region" description="Helical" evidence="7">
    <location>
        <begin position="486"/>
        <end position="504"/>
    </location>
</feature>